<reference evidence="2 3" key="1">
    <citation type="submission" date="2021-01" db="EMBL/GenBank/DDBJ databases">
        <title>Actinoplanes sp. nov. LDG1-01 isolated from lichen.</title>
        <authorList>
            <person name="Saeng-In P."/>
            <person name="Phongsopitanun W."/>
            <person name="Kanchanasin P."/>
            <person name="Yuki M."/>
            <person name="Kudo T."/>
            <person name="Ohkuma M."/>
            <person name="Tanasupawat S."/>
        </authorList>
    </citation>
    <scope>NUCLEOTIDE SEQUENCE [LARGE SCALE GENOMIC DNA]</scope>
    <source>
        <strain evidence="2 3">LDG1-01</strain>
    </source>
</reference>
<comment type="caution">
    <text evidence="2">The sequence shown here is derived from an EMBL/GenBank/DDBJ whole genome shotgun (WGS) entry which is preliminary data.</text>
</comment>
<evidence type="ECO:0000313" key="3">
    <source>
        <dbReference type="Proteomes" id="UP000598996"/>
    </source>
</evidence>
<protein>
    <submittedName>
        <fullName evidence="2">Uncharacterized protein</fullName>
    </submittedName>
</protein>
<gene>
    <name evidence="2" type="ORF">JKJ07_02325</name>
</gene>
<dbReference type="RefSeq" id="WP_202989472.1">
    <property type="nucleotide sequence ID" value="NZ_JAENHO010000001.1"/>
</dbReference>
<keyword evidence="3" id="KW-1185">Reference proteome</keyword>
<accession>A0ABS1VG53</accession>
<evidence type="ECO:0000256" key="1">
    <source>
        <dbReference type="SAM" id="MobiDB-lite"/>
    </source>
</evidence>
<evidence type="ECO:0000313" key="2">
    <source>
        <dbReference type="EMBL" id="MBL7253139.1"/>
    </source>
</evidence>
<dbReference type="Proteomes" id="UP000598996">
    <property type="component" value="Unassembled WGS sequence"/>
</dbReference>
<organism evidence="2 3">
    <name type="scientific">Paractinoplanes lichenicola</name>
    <dbReference type="NCBI Taxonomy" id="2802976"/>
    <lineage>
        <taxon>Bacteria</taxon>
        <taxon>Bacillati</taxon>
        <taxon>Actinomycetota</taxon>
        <taxon>Actinomycetes</taxon>
        <taxon>Micromonosporales</taxon>
        <taxon>Micromonosporaceae</taxon>
        <taxon>Paractinoplanes</taxon>
    </lineage>
</organism>
<feature type="region of interest" description="Disordered" evidence="1">
    <location>
        <begin position="1"/>
        <end position="22"/>
    </location>
</feature>
<name>A0ABS1VG53_9ACTN</name>
<sequence length="62" mass="6438">MSDEAEPATSATRLRPPRHPVDRRAVGWWTTNLVLLVAAPVAVLDRPAGPAAEGSLAVLGPG</sequence>
<dbReference type="EMBL" id="JAENHO010000001">
    <property type="protein sequence ID" value="MBL7253139.1"/>
    <property type="molecule type" value="Genomic_DNA"/>
</dbReference>
<proteinExistence type="predicted"/>